<accession>A0A834Y7Q6</accession>
<name>A0A834Y7Q6_TETSI</name>
<dbReference type="InterPro" id="IPR044169">
    <property type="entry name" value="PI21"/>
</dbReference>
<evidence type="ECO:0000313" key="3">
    <source>
        <dbReference type="Proteomes" id="UP000655225"/>
    </source>
</evidence>
<feature type="region of interest" description="Disordered" evidence="1">
    <location>
        <begin position="49"/>
        <end position="97"/>
    </location>
</feature>
<dbReference type="GO" id="GO:1900150">
    <property type="term" value="P:regulation of defense response to fungus"/>
    <property type="evidence" value="ECO:0007669"/>
    <property type="project" value="InterPro"/>
</dbReference>
<dbReference type="OrthoDB" id="785270at2759"/>
<evidence type="ECO:0000313" key="2">
    <source>
        <dbReference type="EMBL" id="KAF8369772.1"/>
    </source>
</evidence>
<feature type="compositionally biased region" description="Basic and acidic residues" evidence="1">
    <location>
        <begin position="71"/>
        <end position="88"/>
    </location>
</feature>
<reference evidence="2 3" key="1">
    <citation type="submission" date="2020-04" db="EMBL/GenBank/DDBJ databases">
        <title>Plant Genome Project.</title>
        <authorList>
            <person name="Zhang R.-G."/>
        </authorList>
    </citation>
    <scope>NUCLEOTIDE SEQUENCE [LARGE SCALE GENOMIC DNA]</scope>
    <source>
        <strain evidence="2">YNK0</strain>
        <tissue evidence="2">Leaf</tissue>
    </source>
</reference>
<proteinExistence type="predicted"/>
<dbReference type="AlphaFoldDB" id="A0A834Y7Q6"/>
<dbReference type="PANTHER" id="PTHR47488">
    <property type="entry name" value="HEAVY METAL TRANSPORT/DETOXIFICATION SUPERFAMILY PROTEIN"/>
    <property type="match status" value="1"/>
</dbReference>
<organism evidence="2 3">
    <name type="scientific">Tetracentron sinense</name>
    <name type="common">Spur-leaf</name>
    <dbReference type="NCBI Taxonomy" id="13715"/>
    <lineage>
        <taxon>Eukaryota</taxon>
        <taxon>Viridiplantae</taxon>
        <taxon>Streptophyta</taxon>
        <taxon>Embryophyta</taxon>
        <taxon>Tracheophyta</taxon>
        <taxon>Spermatophyta</taxon>
        <taxon>Magnoliopsida</taxon>
        <taxon>Trochodendrales</taxon>
        <taxon>Trochodendraceae</taxon>
        <taxon>Tetracentron</taxon>
    </lineage>
</organism>
<keyword evidence="3" id="KW-1185">Reference proteome</keyword>
<evidence type="ECO:0000256" key="1">
    <source>
        <dbReference type="SAM" id="MobiDB-lite"/>
    </source>
</evidence>
<dbReference type="Proteomes" id="UP000655225">
    <property type="component" value="Unassembled WGS sequence"/>
</dbReference>
<sequence>MSLFEFGEIRDQIFDEKNNTVTIVGPFCPNKMAKKLSCKAGKLIISIEEKKEQEKSKHKVNPKPNNSNREIPGDKPLKAPEPDHKAEPSKSPMQIMEPAPKAPVLGYPVPPPVYPVPLYPVPAYPFGICCRPCYGRRPCYQGCGRSTSCDGGCGSPPCGSLPPCDGGRGRPPCDDVEVHHVEVCHHATVDVEGHHAMMDVEVHHHAVTIVKERKM</sequence>
<protein>
    <submittedName>
        <fullName evidence="2">Uncharacterized protein</fullName>
    </submittedName>
</protein>
<comment type="caution">
    <text evidence="2">The sequence shown here is derived from an EMBL/GenBank/DDBJ whole genome shotgun (WGS) entry which is preliminary data.</text>
</comment>
<dbReference type="PANTHER" id="PTHR47488:SF7">
    <property type="entry name" value="HEAVY METAL TRANSPORT_DETOXIFICATION SUPERFAMILY PROTEIN"/>
    <property type="match status" value="1"/>
</dbReference>
<gene>
    <name evidence="2" type="ORF">HHK36_032205</name>
</gene>
<dbReference type="EMBL" id="JABCRI010000515">
    <property type="protein sequence ID" value="KAF8369772.1"/>
    <property type="molecule type" value="Genomic_DNA"/>
</dbReference>